<feature type="region of interest" description="Disordered" evidence="1">
    <location>
        <begin position="221"/>
        <end position="243"/>
    </location>
</feature>
<feature type="region of interest" description="Disordered" evidence="1">
    <location>
        <begin position="136"/>
        <end position="157"/>
    </location>
</feature>
<accession>A0A0S4ISC5</accession>
<dbReference type="EMBL" id="CYKH01000203">
    <property type="protein sequence ID" value="CUE85093.1"/>
    <property type="molecule type" value="Genomic_DNA"/>
</dbReference>
<dbReference type="Proteomes" id="UP000051952">
    <property type="component" value="Unassembled WGS sequence"/>
</dbReference>
<feature type="compositionally biased region" description="Low complexity" evidence="1">
    <location>
        <begin position="231"/>
        <end position="242"/>
    </location>
</feature>
<organism evidence="2 3">
    <name type="scientific">Bodo saltans</name>
    <name type="common">Flagellated protozoan</name>
    <dbReference type="NCBI Taxonomy" id="75058"/>
    <lineage>
        <taxon>Eukaryota</taxon>
        <taxon>Discoba</taxon>
        <taxon>Euglenozoa</taxon>
        <taxon>Kinetoplastea</taxon>
        <taxon>Metakinetoplastina</taxon>
        <taxon>Eubodonida</taxon>
        <taxon>Bodonidae</taxon>
        <taxon>Bodo</taxon>
    </lineage>
</organism>
<dbReference type="VEuPathDB" id="TriTrypDB:BSAL_56830"/>
<feature type="compositionally biased region" description="Polar residues" evidence="1">
    <location>
        <begin position="255"/>
        <end position="271"/>
    </location>
</feature>
<keyword evidence="3" id="KW-1185">Reference proteome</keyword>
<evidence type="ECO:0000256" key="1">
    <source>
        <dbReference type="SAM" id="MobiDB-lite"/>
    </source>
</evidence>
<protein>
    <submittedName>
        <fullName evidence="2">Uncharacterized protein</fullName>
    </submittedName>
</protein>
<proteinExistence type="predicted"/>
<gene>
    <name evidence="2" type="ORF">BSAL_56830</name>
</gene>
<reference evidence="3" key="1">
    <citation type="submission" date="2015-09" db="EMBL/GenBank/DDBJ databases">
        <authorList>
            <consortium name="Pathogen Informatics"/>
        </authorList>
    </citation>
    <scope>NUCLEOTIDE SEQUENCE [LARGE SCALE GENOMIC DNA]</scope>
    <source>
        <strain evidence="3">Lake Konstanz</strain>
    </source>
</reference>
<dbReference type="AlphaFoldDB" id="A0A0S4ISC5"/>
<evidence type="ECO:0000313" key="2">
    <source>
        <dbReference type="EMBL" id="CUE85093.1"/>
    </source>
</evidence>
<feature type="region of interest" description="Disordered" evidence="1">
    <location>
        <begin position="252"/>
        <end position="271"/>
    </location>
</feature>
<evidence type="ECO:0000313" key="3">
    <source>
        <dbReference type="Proteomes" id="UP000051952"/>
    </source>
</evidence>
<sequence>MLSVTYPISAQTSLEDYVKCLYRQGSSTGGMKAHQSDATYLKAIDAVLGQAEAAMRAKNYDLAYVKFMRLIQIDDEANLHKRIVDGESSKKLRSALNTALKSSDAIFRTFLPALLEQQNRDLKEAEGERQRIIALQMESGEEDTAEENDEERRHNERRQQLLTKGGGLSSGGQIIVPPVVEKVIAPDIGEDFHRQRLARLNEANAARDLELNARLFASSRPVTGVPPSLPPSSALPQPSSVAKVPTTPKIVGMASTITPPSSGASTPLYSA</sequence>
<name>A0A0S4ISC5_BODSA</name>
<feature type="compositionally biased region" description="Acidic residues" evidence="1">
    <location>
        <begin position="139"/>
        <end position="149"/>
    </location>
</feature>